<proteinExistence type="predicted"/>
<evidence type="ECO:0000313" key="3">
    <source>
        <dbReference type="Proteomes" id="UP000762676"/>
    </source>
</evidence>
<dbReference type="Proteomes" id="UP000762676">
    <property type="component" value="Unassembled WGS sequence"/>
</dbReference>
<comment type="caution">
    <text evidence="2">The sequence shown here is derived from an EMBL/GenBank/DDBJ whole genome shotgun (WGS) entry which is preliminary data.</text>
</comment>
<feature type="region of interest" description="Disordered" evidence="1">
    <location>
        <begin position="1"/>
        <end position="70"/>
    </location>
</feature>
<reference evidence="2 3" key="1">
    <citation type="journal article" date="2021" name="Elife">
        <title>Chloroplast acquisition without the gene transfer in kleptoplastic sea slugs, Plakobranchus ocellatus.</title>
        <authorList>
            <person name="Maeda T."/>
            <person name="Takahashi S."/>
            <person name="Yoshida T."/>
            <person name="Shimamura S."/>
            <person name="Takaki Y."/>
            <person name="Nagai Y."/>
            <person name="Toyoda A."/>
            <person name="Suzuki Y."/>
            <person name="Arimoto A."/>
            <person name="Ishii H."/>
            <person name="Satoh N."/>
            <person name="Nishiyama T."/>
            <person name="Hasebe M."/>
            <person name="Maruyama T."/>
            <person name="Minagawa J."/>
            <person name="Obokata J."/>
            <person name="Shigenobu S."/>
        </authorList>
    </citation>
    <scope>NUCLEOTIDE SEQUENCE [LARGE SCALE GENOMIC DNA]</scope>
</reference>
<dbReference type="AlphaFoldDB" id="A0AAV4INV3"/>
<keyword evidence="3" id="KW-1185">Reference proteome</keyword>
<evidence type="ECO:0000256" key="1">
    <source>
        <dbReference type="SAM" id="MobiDB-lite"/>
    </source>
</evidence>
<dbReference type="EMBL" id="BMAT01002688">
    <property type="protein sequence ID" value="GFS11790.1"/>
    <property type="molecule type" value="Genomic_DNA"/>
</dbReference>
<feature type="compositionally biased region" description="Polar residues" evidence="1">
    <location>
        <begin position="1"/>
        <end position="11"/>
    </location>
</feature>
<protein>
    <submittedName>
        <fullName evidence="2">Uncharacterized protein</fullName>
    </submittedName>
</protein>
<evidence type="ECO:0000313" key="2">
    <source>
        <dbReference type="EMBL" id="GFS11790.1"/>
    </source>
</evidence>
<gene>
    <name evidence="2" type="ORF">ElyMa_001356000</name>
</gene>
<organism evidence="2 3">
    <name type="scientific">Elysia marginata</name>
    <dbReference type="NCBI Taxonomy" id="1093978"/>
    <lineage>
        <taxon>Eukaryota</taxon>
        <taxon>Metazoa</taxon>
        <taxon>Spiralia</taxon>
        <taxon>Lophotrochozoa</taxon>
        <taxon>Mollusca</taxon>
        <taxon>Gastropoda</taxon>
        <taxon>Heterobranchia</taxon>
        <taxon>Euthyneura</taxon>
        <taxon>Panpulmonata</taxon>
        <taxon>Sacoglossa</taxon>
        <taxon>Placobranchoidea</taxon>
        <taxon>Plakobranchidae</taxon>
        <taxon>Elysia</taxon>
    </lineage>
</organism>
<sequence>MCVNKLSQGQSVDLPKAGLEPRTSRSESRASTTRPRRHEPQSAMLVKQTSQPTKISQPSDEGRTAETHQSLQITKFSLKRAYHAASPSSDVSVSYWSDDRLRRTPDCMHNKHVPVIRVSLELQQPQVYAYAC</sequence>
<name>A0AAV4INV3_9GAST</name>
<accession>A0AAV4INV3</accession>
<feature type="compositionally biased region" description="Polar residues" evidence="1">
    <location>
        <begin position="47"/>
        <end position="59"/>
    </location>
</feature>